<dbReference type="PANTHER" id="PTHR12918">
    <property type="entry name" value="CYSTEINE DIOXYGENASE"/>
    <property type="match status" value="1"/>
</dbReference>
<evidence type="ECO:0000256" key="4">
    <source>
        <dbReference type="ARBA" id="ARBA00022964"/>
    </source>
</evidence>
<keyword evidence="3 7" id="KW-0479">Metal-binding</keyword>
<name>A0A1X2HWN1_SYNRA</name>
<evidence type="ECO:0000256" key="6">
    <source>
        <dbReference type="ARBA" id="ARBA00023004"/>
    </source>
</evidence>
<protein>
    <recommendedName>
        <fullName evidence="2 7">Cysteine dioxygenase</fullName>
        <ecNumber evidence="2 7">1.13.11.20</ecNumber>
    </recommendedName>
</protein>
<evidence type="ECO:0000256" key="2">
    <source>
        <dbReference type="ARBA" id="ARBA00013133"/>
    </source>
</evidence>
<dbReference type="InterPro" id="IPR010300">
    <property type="entry name" value="CDO_1"/>
</dbReference>
<reference evidence="8 9" key="1">
    <citation type="submission" date="2016-07" db="EMBL/GenBank/DDBJ databases">
        <title>Pervasive Adenine N6-methylation of Active Genes in Fungi.</title>
        <authorList>
            <consortium name="DOE Joint Genome Institute"/>
            <person name="Mondo S.J."/>
            <person name="Dannebaum R.O."/>
            <person name="Kuo R.C."/>
            <person name="Labutti K."/>
            <person name="Haridas S."/>
            <person name="Kuo A."/>
            <person name="Salamov A."/>
            <person name="Ahrendt S.R."/>
            <person name="Lipzen A."/>
            <person name="Sullivan W."/>
            <person name="Andreopoulos W.B."/>
            <person name="Clum A."/>
            <person name="Lindquist E."/>
            <person name="Daum C."/>
            <person name="Ramamoorthy G.K."/>
            <person name="Gryganskyi A."/>
            <person name="Culley D."/>
            <person name="Magnuson J.K."/>
            <person name="James T.Y."/>
            <person name="O'Malley M.A."/>
            <person name="Stajich J.E."/>
            <person name="Spatafora J.W."/>
            <person name="Visel A."/>
            <person name="Grigoriev I.V."/>
        </authorList>
    </citation>
    <scope>NUCLEOTIDE SEQUENCE [LARGE SCALE GENOMIC DNA]</scope>
    <source>
        <strain evidence="8 9">NRRL 2496</strain>
    </source>
</reference>
<keyword evidence="4 7" id="KW-0223">Dioxygenase</keyword>
<proteinExistence type="inferred from homology"/>
<gene>
    <name evidence="8" type="ORF">BCR43DRAFT_484345</name>
</gene>
<organism evidence="8 9">
    <name type="scientific">Syncephalastrum racemosum</name>
    <name type="common">Filamentous fungus</name>
    <dbReference type="NCBI Taxonomy" id="13706"/>
    <lineage>
        <taxon>Eukaryota</taxon>
        <taxon>Fungi</taxon>
        <taxon>Fungi incertae sedis</taxon>
        <taxon>Mucoromycota</taxon>
        <taxon>Mucoromycotina</taxon>
        <taxon>Mucoromycetes</taxon>
        <taxon>Mucorales</taxon>
        <taxon>Syncephalastraceae</taxon>
        <taxon>Syncephalastrum</taxon>
    </lineage>
</organism>
<keyword evidence="6 7" id="KW-0408">Iron</keyword>
<evidence type="ECO:0000256" key="5">
    <source>
        <dbReference type="ARBA" id="ARBA00023002"/>
    </source>
</evidence>
<comment type="similarity">
    <text evidence="1 7">Belongs to the cysteine dioxygenase family.</text>
</comment>
<dbReference type="EC" id="1.13.11.20" evidence="2 7"/>
<dbReference type="STRING" id="13706.A0A1X2HWN1"/>
<evidence type="ECO:0000256" key="3">
    <source>
        <dbReference type="ARBA" id="ARBA00022723"/>
    </source>
</evidence>
<dbReference type="GO" id="GO:0008198">
    <property type="term" value="F:ferrous iron binding"/>
    <property type="evidence" value="ECO:0007669"/>
    <property type="project" value="TreeGrafter"/>
</dbReference>
<evidence type="ECO:0000256" key="1">
    <source>
        <dbReference type="ARBA" id="ARBA00006622"/>
    </source>
</evidence>
<dbReference type="EMBL" id="MCGN01000001">
    <property type="protein sequence ID" value="ORZ04005.1"/>
    <property type="molecule type" value="Genomic_DNA"/>
</dbReference>
<dbReference type="InterPro" id="IPR014710">
    <property type="entry name" value="RmlC-like_jellyroll"/>
</dbReference>
<dbReference type="PANTHER" id="PTHR12918:SF1">
    <property type="entry name" value="CYSTEINE DIOXYGENASE TYPE 1"/>
    <property type="match status" value="1"/>
</dbReference>
<comment type="caution">
    <text evidence="8">The sequence shown here is derived from an EMBL/GenBank/DDBJ whole genome shotgun (WGS) entry which is preliminary data.</text>
</comment>
<comment type="catalytic activity">
    <reaction evidence="7">
        <text>L-cysteine + O2 = 3-sulfino-L-alanine + H(+)</text>
        <dbReference type="Rhea" id="RHEA:20441"/>
        <dbReference type="ChEBI" id="CHEBI:15378"/>
        <dbReference type="ChEBI" id="CHEBI:15379"/>
        <dbReference type="ChEBI" id="CHEBI:35235"/>
        <dbReference type="ChEBI" id="CHEBI:61085"/>
        <dbReference type="EC" id="1.13.11.20"/>
    </reaction>
</comment>
<accession>A0A1X2HWN1</accession>
<dbReference type="AlphaFoldDB" id="A0A1X2HWN1"/>
<dbReference type="SUPFAM" id="SSF51182">
    <property type="entry name" value="RmlC-like cupins"/>
    <property type="match status" value="1"/>
</dbReference>
<evidence type="ECO:0000313" key="9">
    <source>
        <dbReference type="Proteomes" id="UP000242180"/>
    </source>
</evidence>
<dbReference type="Proteomes" id="UP000242180">
    <property type="component" value="Unassembled WGS sequence"/>
</dbReference>
<evidence type="ECO:0000256" key="7">
    <source>
        <dbReference type="RuleBase" id="RU366010"/>
    </source>
</evidence>
<dbReference type="Gene3D" id="2.60.120.10">
    <property type="entry name" value="Jelly Rolls"/>
    <property type="match status" value="1"/>
</dbReference>
<dbReference type="CDD" id="cd10548">
    <property type="entry name" value="cupin_CDO"/>
    <property type="match status" value="1"/>
</dbReference>
<sequence length="195" mass="21386">MSPSKFPQIPFTLDALVSEIHSILGPDGGIDSEHIDHREIMALMEEYNSKATDWSKYAIFDESRAYTRNLVDDGNGKFNLMILAWTKGQKSPIHDHSGSHCIMKILDGELQETQYEWPSMSGDAAAPSSDITEAVDHADALSDDQNKNNPLAVTQQTVLRPNEVAYINGMTLSCAPPPVSPWDRGLGVDVVGTLC</sequence>
<dbReference type="InParanoid" id="A0A1X2HWN1"/>
<dbReference type="OrthoDB" id="543511at2759"/>
<dbReference type="InterPro" id="IPR011051">
    <property type="entry name" value="RmlC_Cupin_sf"/>
</dbReference>
<evidence type="ECO:0000313" key="8">
    <source>
        <dbReference type="EMBL" id="ORZ04005.1"/>
    </source>
</evidence>
<dbReference type="GO" id="GO:0019448">
    <property type="term" value="P:L-cysteine catabolic process"/>
    <property type="evidence" value="ECO:0007669"/>
    <property type="project" value="TreeGrafter"/>
</dbReference>
<comment type="cofactor">
    <cofactor evidence="7">
        <name>Fe cation</name>
        <dbReference type="ChEBI" id="CHEBI:24875"/>
    </cofactor>
    <text evidence="7">Binds 1 Fe cation per subunit.</text>
</comment>
<dbReference type="GO" id="GO:0017172">
    <property type="term" value="F:cysteine dioxygenase activity"/>
    <property type="evidence" value="ECO:0007669"/>
    <property type="project" value="UniProtKB-UniRule"/>
</dbReference>
<keyword evidence="9" id="KW-1185">Reference proteome</keyword>
<dbReference type="Pfam" id="PF05995">
    <property type="entry name" value="CDO_I"/>
    <property type="match status" value="1"/>
</dbReference>
<keyword evidence="5 7" id="KW-0560">Oxidoreductase</keyword>